<evidence type="ECO:0000313" key="2">
    <source>
        <dbReference type="EMBL" id="KOR87706.1"/>
    </source>
</evidence>
<dbReference type="OrthoDB" id="2971140at2"/>
<gene>
    <name evidence="2" type="ORF">AM231_00170</name>
</gene>
<name>A0A0M1NZQ9_9BACL</name>
<dbReference type="Proteomes" id="UP000036932">
    <property type="component" value="Unassembled WGS sequence"/>
</dbReference>
<organism evidence="2 3">
    <name type="scientific">Paenibacillus solani</name>
    <dbReference type="NCBI Taxonomy" id="1705565"/>
    <lineage>
        <taxon>Bacteria</taxon>
        <taxon>Bacillati</taxon>
        <taxon>Bacillota</taxon>
        <taxon>Bacilli</taxon>
        <taxon>Bacillales</taxon>
        <taxon>Paenibacillaceae</taxon>
        <taxon>Paenibacillus</taxon>
    </lineage>
</organism>
<dbReference type="RefSeq" id="WP_054400779.1">
    <property type="nucleotide sequence ID" value="NZ_LIUT01000001.1"/>
</dbReference>
<reference evidence="3" key="1">
    <citation type="submission" date="2015-08" db="EMBL/GenBank/DDBJ databases">
        <title>Genome sequencing project for genomic taxonomy and phylogenomics of Bacillus-like bacteria.</title>
        <authorList>
            <person name="Liu B."/>
            <person name="Wang J."/>
            <person name="Zhu Y."/>
            <person name="Liu G."/>
            <person name="Chen Q."/>
            <person name="Chen Z."/>
            <person name="Lan J."/>
            <person name="Che J."/>
            <person name="Ge C."/>
            <person name="Shi H."/>
            <person name="Pan Z."/>
            <person name="Liu X."/>
        </authorList>
    </citation>
    <scope>NUCLEOTIDE SEQUENCE [LARGE SCALE GENOMIC DNA]</scope>
    <source>
        <strain evidence="3">FJAT-22460</strain>
    </source>
</reference>
<keyword evidence="1" id="KW-0812">Transmembrane</keyword>
<accession>A0A0M1NZQ9</accession>
<keyword evidence="1" id="KW-0472">Membrane</keyword>
<dbReference type="EMBL" id="LIUT01000001">
    <property type="protein sequence ID" value="KOR87706.1"/>
    <property type="molecule type" value="Genomic_DNA"/>
</dbReference>
<keyword evidence="1" id="KW-1133">Transmembrane helix</keyword>
<keyword evidence="3" id="KW-1185">Reference proteome</keyword>
<evidence type="ECO:0000256" key="1">
    <source>
        <dbReference type="SAM" id="Phobius"/>
    </source>
</evidence>
<comment type="caution">
    <text evidence="2">The sequence shown here is derived from an EMBL/GenBank/DDBJ whole genome shotgun (WGS) entry which is preliminary data.</text>
</comment>
<dbReference type="AlphaFoldDB" id="A0A0M1NZQ9"/>
<evidence type="ECO:0008006" key="4">
    <source>
        <dbReference type="Google" id="ProtNLM"/>
    </source>
</evidence>
<proteinExistence type="predicted"/>
<feature type="transmembrane region" description="Helical" evidence="1">
    <location>
        <begin position="17"/>
        <end position="40"/>
    </location>
</feature>
<protein>
    <recommendedName>
        <fullName evidence="4">Fimbrial assembly protein</fullName>
    </recommendedName>
</protein>
<dbReference type="PATRIC" id="fig|1705565.3.peg.1850"/>
<sequence>MLSEINLLPTREKRSPFFLITLAAILLIGLIGTGLLFMQYQSVSKEKTMKESEEKVIAKLIEEEMQKLLLDSAQTEIKQYEQVVQVVTQLPLQTVKILDEVTTALPKSGYFKSYMYQDTGTISIIADFGSLEDTAQYLHELTYSDWVEKVETSSITKIEENEVQTKALYNGSYTIQLRRDAFTRLKGDGAK</sequence>
<evidence type="ECO:0000313" key="3">
    <source>
        <dbReference type="Proteomes" id="UP000036932"/>
    </source>
</evidence>